<dbReference type="GO" id="GO:0044027">
    <property type="term" value="P:negative regulation of gene expression via chromosomal CpG island methylation"/>
    <property type="evidence" value="ECO:0007669"/>
    <property type="project" value="TreeGrafter"/>
</dbReference>
<proteinExistence type="inferred from homology"/>
<keyword evidence="4 5" id="KW-0949">S-adenosyl-L-methionine</keyword>
<evidence type="ECO:0000256" key="6">
    <source>
        <dbReference type="SAM" id="MobiDB-lite"/>
    </source>
</evidence>
<dbReference type="Gene3D" id="3.40.50.150">
    <property type="entry name" value="Vaccinia Virus protein VP39"/>
    <property type="match status" value="1"/>
</dbReference>
<dbReference type="AlphaFoldDB" id="A0A1Y2M2A0"/>
<gene>
    <name evidence="7" type="ORF">B5807_04725</name>
</gene>
<dbReference type="PROSITE" id="PS51679">
    <property type="entry name" value="SAM_MT_C5"/>
    <property type="match status" value="1"/>
</dbReference>
<feature type="region of interest" description="Disordered" evidence="6">
    <location>
        <begin position="136"/>
        <end position="155"/>
    </location>
</feature>
<feature type="active site" evidence="5">
    <location>
        <position position="348"/>
    </location>
</feature>
<dbReference type="SUPFAM" id="SSF53335">
    <property type="entry name" value="S-adenosyl-L-methionine-dependent methyltransferases"/>
    <property type="match status" value="1"/>
</dbReference>
<dbReference type="OMA" id="HEEYFNG"/>
<dbReference type="STRING" id="105696.A0A1Y2M2A0"/>
<dbReference type="Gene3D" id="3.90.120.10">
    <property type="entry name" value="DNA Methylase, subunit A, domain 2"/>
    <property type="match status" value="1"/>
</dbReference>
<keyword evidence="3 5" id="KW-0808">Transferase</keyword>
<dbReference type="Proteomes" id="UP000193240">
    <property type="component" value="Unassembled WGS sequence"/>
</dbReference>
<dbReference type="InterPro" id="IPR029063">
    <property type="entry name" value="SAM-dependent_MTases_sf"/>
</dbReference>
<dbReference type="GO" id="GO:0003677">
    <property type="term" value="F:DNA binding"/>
    <property type="evidence" value="ECO:0007669"/>
    <property type="project" value="TreeGrafter"/>
</dbReference>
<evidence type="ECO:0000256" key="2">
    <source>
        <dbReference type="ARBA" id="ARBA00022603"/>
    </source>
</evidence>
<dbReference type="EMBL" id="KZ107842">
    <property type="protein sequence ID" value="OSS50256.1"/>
    <property type="molecule type" value="Genomic_DNA"/>
</dbReference>
<name>A0A1Y2M2A0_EPING</name>
<evidence type="ECO:0000256" key="1">
    <source>
        <dbReference type="ARBA" id="ARBA00011975"/>
    </source>
</evidence>
<sequence length="699" mass="78578">MTSPRLPLTVDDSEDDTLELDLVDLTSEDKAHADGLVDIGQRTTNQADVSNNAARSHTRSWTPTNEIDSYTLSDGTRIRRGGFVELKCPQHRQAQAEPSGDFIRIERILKHRSTGEVTLEGHRFVREKYLVRKSFDGAHPRPDVTKEHPTNERKGPRLNELVMHLTVREDDDRPAIVQGLENVKISEVKRKRKVILTSTWYPKFSFRDQAHLYVHLADRPKLEQRLHILETGPLVCRWSRTSIMSPNGKIYGGIYEYFQPHVHAKPPSKNSRYTFFDMFCGAGGSTQGARQAGLKVLGGLDHDEPAIQAWAENNSGSIDLNMDSFDFLCNEIWKIIGRCDVLNISHPCRPFSPAHTKDGKDDEANIDQLHVIKDLIEALKPRVVVLENTSGLANLEGNQKYFHKVLNDISSAGSGYNLGYKIINMADYGLPQERKRLIIIAAKKGHPLPPFPKPTHGPEGSGLKPYVSIGHALQRLERLGHRALQDKYYKVHKQVPTQERVYNPYTKFVDCLTTKGATCPHPSGEEFCPRELAELQSLPPNFHLMGSWRQATKQVGNMFPPLMAELIYRSCAQTLEAFDHGLINADDKIDDINITLIEKGVDIPGSSLASALLFDSGDSVSVSPYRYIKPPVLSDAARVEHSSAWAKRKFGEYGLVGGSDDEVVVTREETRVKRKAMTSTRERDFWNGYNGIMMDLTGD</sequence>
<evidence type="ECO:0000313" key="7">
    <source>
        <dbReference type="EMBL" id="OSS50256.1"/>
    </source>
</evidence>
<evidence type="ECO:0000256" key="4">
    <source>
        <dbReference type="ARBA" id="ARBA00022691"/>
    </source>
</evidence>
<dbReference type="GO" id="GO:0032259">
    <property type="term" value="P:methylation"/>
    <property type="evidence" value="ECO:0007669"/>
    <property type="project" value="UniProtKB-KW"/>
</dbReference>
<dbReference type="PANTHER" id="PTHR10629">
    <property type="entry name" value="CYTOSINE-SPECIFIC METHYLTRANSFERASE"/>
    <property type="match status" value="1"/>
</dbReference>
<reference evidence="7 8" key="1">
    <citation type="journal article" date="2017" name="Genome Announc.">
        <title>Genome sequence of the saprophytic ascomycete Epicoccum nigrum ICMP 19927 strain isolated from New Zealand.</title>
        <authorList>
            <person name="Fokin M."/>
            <person name="Fleetwood D."/>
            <person name="Weir B.S."/>
            <person name="Villas-Boas S.G."/>
        </authorList>
    </citation>
    <scope>NUCLEOTIDE SEQUENCE [LARGE SCALE GENOMIC DNA]</scope>
    <source>
        <strain evidence="7 8">ICMP 19927</strain>
    </source>
</reference>
<dbReference type="GO" id="GO:0005634">
    <property type="term" value="C:nucleus"/>
    <property type="evidence" value="ECO:0007669"/>
    <property type="project" value="TreeGrafter"/>
</dbReference>
<dbReference type="GO" id="GO:0003886">
    <property type="term" value="F:DNA (cytosine-5-)-methyltransferase activity"/>
    <property type="evidence" value="ECO:0007669"/>
    <property type="project" value="UniProtKB-EC"/>
</dbReference>
<evidence type="ECO:0000313" key="8">
    <source>
        <dbReference type="Proteomes" id="UP000193240"/>
    </source>
</evidence>
<dbReference type="EC" id="2.1.1.37" evidence="1"/>
<keyword evidence="2 5" id="KW-0489">Methyltransferase</keyword>
<dbReference type="Pfam" id="PF00145">
    <property type="entry name" value="DNA_methylase"/>
    <property type="match status" value="1"/>
</dbReference>
<organism evidence="7 8">
    <name type="scientific">Epicoccum nigrum</name>
    <name type="common">Soil fungus</name>
    <name type="synonym">Epicoccum purpurascens</name>
    <dbReference type="NCBI Taxonomy" id="105696"/>
    <lineage>
        <taxon>Eukaryota</taxon>
        <taxon>Fungi</taxon>
        <taxon>Dikarya</taxon>
        <taxon>Ascomycota</taxon>
        <taxon>Pezizomycotina</taxon>
        <taxon>Dothideomycetes</taxon>
        <taxon>Pleosporomycetidae</taxon>
        <taxon>Pleosporales</taxon>
        <taxon>Pleosporineae</taxon>
        <taxon>Didymellaceae</taxon>
        <taxon>Epicoccum</taxon>
    </lineage>
</organism>
<dbReference type="InterPro" id="IPR001525">
    <property type="entry name" value="C5_MeTfrase"/>
</dbReference>
<evidence type="ECO:0000256" key="5">
    <source>
        <dbReference type="PROSITE-ProRule" id="PRU01016"/>
    </source>
</evidence>
<evidence type="ECO:0000256" key="3">
    <source>
        <dbReference type="ARBA" id="ARBA00022679"/>
    </source>
</evidence>
<accession>A0A1Y2M2A0</accession>
<dbReference type="InParanoid" id="A0A1Y2M2A0"/>
<keyword evidence="8" id="KW-1185">Reference proteome</keyword>
<comment type="similarity">
    <text evidence="5">Belongs to the class I-like SAM-binding methyltransferase superfamily. C5-methyltransferase family.</text>
</comment>
<dbReference type="PANTHER" id="PTHR10629:SF52">
    <property type="entry name" value="DNA (CYTOSINE-5)-METHYLTRANSFERASE 1"/>
    <property type="match status" value="1"/>
</dbReference>
<dbReference type="PRINTS" id="PR00105">
    <property type="entry name" value="C5METTRFRASE"/>
</dbReference>
<protein>
    <recommendedName>
        <fullName evidence="1">DNA (cytosine-5-)-methyltransferase</fullName>
        <ecNumber evidence="1">2.1.1.37</ecNumber>
    </recommendedName>
</protein>
<dbReference type="InterPro" id="IPR050390">
    <property type="entry name" value="C5-Methyltransferase"/>
</dbReference>